<dbReference type="Proteomes" id="UP000029221">
    <property type="component" value="Unassembled WGS sequence"/>
</dbReference>
<comment type="caution">
    <text evidence="2">The sequence shown here is derived from an EMBL/GenBank/DDBJ whole genome shotgun (WGS) entry which is preliminary data.</text>
</comment>
<dbReference type="STRING" id="319236.BST91_00620"/>
<evidence type="ECO:0000313" key="3">
    <source>
        <dbReference type="Proteomes" id="UP000029221"/>
    </source>
</evidence>
<evidence type="ECO:0000313" key="2">
    <source>
        <dbReference type="EMBL" id="GAK95401.1"/>
    </source>
</evidence>
<sequence>MKNYLLLAALLIAFNIKAQDGTFSGGLESNSQWYQDDDGILNGVAPQDQFRSNNYLKLQYTQGKFTVGAQYELYQPSPLLGYFEGFEGNGIATYFATFKHKDLEITAGNFYDQFGSGLIFRTWEDHTLGIDNSIRGIRVNYAFNDYLEATGFIGNQRTGFELSEGTVQGINSEFDLGELLNTETGINIGASYVGRYQVNTSADPDFPSTVNAYSMRGDLYFDKFNVQAEYVYKEPDAVIVGGTPLLGNYFDGRALLLNLGYSIPGLGINTTLRATENMGFFSDREQAGNPFLNQTINFVPGYTKQSSYMVRNIYVYNPQVFLNPDEEEAGEIGGQLDVVHTAKPGSLFGFKYGTTYSLNYSNWAGLDSSFDVPNNDYDASLFSRGKKYFEEFSFQLNTKFSKALSAKFTAAQTYYNAKNIEGGNLLDGQSELNGTAFVADLLYDLGKGRSVRFDAQHLSADADRGNWAAATLEYAFNTSLSLYVADLYNYDDTEIHYYSVGGSYTKGRTRVALNYGRQRGGLICVGGVCRFVPENTGLTLNLTTNF</sequence>
<dbReference type="RefSeq" id="WP_042275878.1">
    <property type="nucleotide sequence ID" value="NZ_BBML01000001.1"/>
</dbReference>
<keyword evidence="3" id="KW-1185">Reference proteome</keyword>
<keyword evidence="1" id="KW-0732">Signal</keyword>
<dbReference type="InterPro" id="IPR046070">
    <property type="entry name" value="DUF6029"/>
</dbReference>
<proteinExistence type="predicted"/>
<name>A0A090QIN5_9FLAO</name>
<reference evidence="2" key="1">
    <citation type="journal article" date="2014" name="Genome Announc.">
        <title>Draft Genome Sequences of Marine Flavobacterium Nonlabens Strains NR17, NR24, NR27, NR32, NR33, and Ara13.</title>
        <authorList>
            <person name="Nakanishi M."/>
            <person name="Meirelles P."/>
            <person name="Suzuki R."/>
            <person name="Takatani N."/>
            <person name="Mino S."/>
            <person name="Suda W."/>
            <person name="Oshima K."/>
            <person name="Hattori M."/>
            <person name="Ohkuma M."/>
            <person name="Hosokawa M."/>
            <person name="Miyashita K."/>
            <person name="Thompson F.L."/>
            <person name="Niwa A."/>
            <person name="Sawabe T."/>
            <person name="Sawabe T."/>
        </authorList>
    </citation>
    <scope>NUCLEOTIDE SEQUENCE [LARGE SCALE GENOMIC DNA]</scope>
    <source>
        <strain evidence="2">JCM 19294</strain>
    </source>
</reference>
<accession>A0A090QIN5</accession>
<dbReference type="Pfam" id="PF19494">
    <property type="entry name" value="DUF6029"/>
    <property type="match status" value="1"/>
</dbReference>
<evidence type="ECO:0000256" key="1">
    <source>
        <dbReference type="SAM" id="SignalP"/>
    </source>
</evidence>
<dbReference type="AlphaFoldDB" id="A0A090QIN5"/>
<protein>
    <submittedName>
        <fullName evidence="2">Uncharacterized protein</fullName>
    </submittedName>
</protein>
<dbReference type="eggNOG" id="ENOG502Z85N">
    <property type="taxonomic scope" value="Bacteria"/>
</dbReference>
<gene>
    <name evidence="2" type="ORF">JCM19294_2183</name>
</gene>
<dbReference type="EMBL" id="BBML01000001">
    <property type="protein sequence ID" value="GAK95401.1"/>
    <property type="molecule type" value="Genomic_DNA"/>
</dbReference>
<feature type="signal peptide" evidence="1">
    <location>
        <begin position="1"/>
        <end position="18"/>
    </location>
</feature>
<organism evidence="2 3">
    <name type="scientific">Nonlabens tegetincola</name>
    <dbReference type="NCBI Taxonomy" id="323273"/>
    <lineage>
        <taxon>Bacteria</taxon>
        <taxon>Pseudomonadati</taxon>
        <taxon>Bacteroidota</taxon>
        <taxon>Flavobacteriia</taxon>
        <taxon>Flavobacteriales</taxon>
        <taxon>Flavobacteriaceae</taxon>
        <taxon>Nonlabens</taxon>
    </lineage>
</organism>
<feature type="chain" id="PRO_5001862119" evidence="1">
    <location>
        <begin position="19"/>
        <end position="546"/>
    </location>
</feature>